<keyword evidence="2" id="KW-1185">Reference proteome</keyword>
<comment type="caution">
    <text evidence="1">The sequence shown here is derived from an EMBL/GenBank/DDBJ whole genome shotgun (WGS) entry which is preliminary data.</text>
</comment>
<name>A0ABU3VIA3_9RHOB</name>
<reference evidence="2" key="1">
    <citation type="submission" date="2023-05" db="EMBL/GenBank/DDBJ databases">
        <title>Sedimentitalea sp. nov. JM2-8.</title>
        <authorList>
            <person name="Huang J."/>
        </authorList>
    </citation>
    <scope>NUCLEOTIDE SEQUENCE [LARGE SCALE GENOMIC DNA]</scope>
    <source>
        <strain evidence="2">KHS03</strain>
    </source>
</reference>
<protein>
    <submittedName>
        <fullName evidence="1">Uncharacterized protein</fullName>
    </submittedName>
</protein>
<gene>
    <name evidence="1" type="ORF">QO231_18070</name>
</gene>
<proteinExistence type="predicted"/>
<dbReference type="Proteomes" id="UP001255416">
    <property type="component" value="Unassembled WGS sequence"/>
</dbReference>
<dbReference type="EMBL" id="JASMWN010000016">
    <property type="protein sequence ID" value="MDU9005740.1"/>
    <property type="molecule type" value="Genomic_DNA"/>
</dbReference>
<evidence type="ECO:0000313" key="2">
    <source>
        <dbReference type="Proteomes" id="UP001255416"/>
    </source>
</evidence>
<accession>A0ABU3VIA3</accession>
<organism evidence="1 2">
    <name type="scientific">Sedimentitalea todarodis</name>
    <dbReference type="NCBI Taxonomy" id="1631240"/>
    <lineage>
        <taxon>Bacteria</taxon>
        <taxon>Pseudomonadati</taxon>
        <taxon>Pseudomonadota</taxon>
        <taxon>Alphaproteobacteria</taxon>
        <taxon>Rhodobacterales</taxon>
        <taxon>Paracoccaceae</taxon>
        <taxon>Sedimentitalea</taxon>
    </lineage>
</organism>
<dbReference type="PROSITE" id="PS51257">
    <property type="entry name" value="PROKAR_LIPOPROTEIN"/>
    <property type="match status" value="1"/>
</dbReference>
<evidence type="ECO:0000313" key="1">
    <source>
        <dbReference type="EMBL" id="MDU9005740.1"/>
    </source>
</evidence>
<sequence length="73" mass="7702">MKKAVSLTLLMTLAAGCTTVDSTTVKNMPSGELCSFLDPNTWIVSGAERQAIYAELKARNQDCILPTGAAVAL</sequence>
<dbReference type="RefSeq" id="WP_316779606.1">
    <property type="nucleotide sequence ID" value="NZ_JASMWN010000016.1"/>
</dbReference>